<dbReference type="GO" id="GO:1900079">
    <property type="term" value="P:regulation of arginine biosynthetic process"/>
    <property type="evidence" value="ECO:0007669"/>
    <property type="project" value="UniProtKB-UniRule"/>
</dbReference>
<evidence type="ECO:0000256" key="2">
    <source>
        <dbReference type="ARBA" id="ARBA00008316"/>
    </source>
</evidence>
<keyword evidence="7" id="KW-0678">Repressor</keyword>
<dbReference type="InterPro" id="IPR020900">
    <property type="entry name" value="Arg_repress_DNA-bd"/>
</dbReference>
<dbReference type="Proteomes" id="UP000320776">
    <property type="component" value="Chromosome"/>
</dbReference>
<organism evidence="11 12">
    <name type="scientific">Sporomusa termitida</name>
    <dbReference type="NCBI Taxonomy" id="2377"/>
    <lineage>
        <taxon>Bacteria</taxon>
        <taxon>Bacillati</taxon>
        <taxon>Bacillota</taxon>
        <taxon>Negativicutes</taxon>
        <taxon>Selenomonadales</taxon>
        <taxon>Sporomusaceae</taxon>
        <taxon>Sporomusa</taxon>
    </lineage>
</organism>
<evidence type="ECO:0000313" key="11">
    <source>
        <dbReference type="EMBL" id="QDR80793.1"/>
    </source>
</evidence>
<evidence type="ECO:0000256" key="8">
    <source>
        <dbReference type="NCBIfam" id="TIGR01529"/>
    </source>
</evidence>
<dbReference type="InterPro" id="IPR020899">
    <property type="entry name" value="Arg_repress_C"/>
</dbReference>
<evidence type="ECO:0000256" key="1">
    <source>
        <dbReference type="ARBA" id="ARBA00004496"/>
    </source>
</evidence>
<evidence type="ECO:0000259" key="9">
    <source>
        <dbReference type="Pfam" id="PF01316"/>
    </source>
</evidence>
<dbReference type="HAMAP" id="MF_00173">
    <property type="entry name" value="Arg_repressor"/>
    <property type="match status" value="1"/>
</dbReference>
<dbReference type="GO" id="GO:0006526">
    <property type="term" value="P:L-arginine biosynthetic process"/>
    <property type="evidence" value="ECO:0007669"/>
    <property type="project" value="UniProtKB-UniPathway"/>
</dbReference>
<evidence type="ECO:0000256" key="3">
    <source>
        <dbReference type="ARBA" id="ARBA00022490"/>
    </source>
</evidence>
<keyword evidence="7" id="KW-0055">Arginine biosynthesis</keyword>
<dbReference type="PANTHER" id="PTHR34471:SF1">
    <property type="entry name" value="ARGININE REPRESSOR"/>
    <property type="match status" value="1"/>
</dbReference>
<dbReference type="InterPro" id="IPR036388">
    <property type="entry name" value="WH-like_DNA-bd_sf"/>
</dbReference>
<dbReference type="GO" id="GO:0034618">
    <property type="term" value="F:arginine binding"/>
    <property type="evidence" value="ECO:0007669"/>
    <property type="project" value="InterPro"/>
</dbReference>
<feature type="domain" description="Arginine repressor C-terminal" evidence="10">
    <location>
        <begin position="80"/>
        <end position="146"/>
    </location>
</feature>
<comment type="function">
    <text evidence="7">Regulates arginine biosynthesis genes.</text>
</comment>
<dbReference type="GO" id="GO:0005737">
    <property type="term" value="C:cytoplasm"/>
    <property type="evidence" value="ECO:0007669"/>
    <property type="project" value="UniProtKB-SubCell"/>
</dbReference>
<keyword evidence="5 7" id="KW-0238">DNA-binding</keyword>
<proteinExistence type="inferred from homology"/>
<dbReference type="RefSeq" id="WP_144352852.1">
    <property type="nucleotide sequence ID" value="NZ_CP036259.1"/>
</dbReference>
<evidence type="ECO:0000256" key="4">
    <source>
        <dbReference type="ARBA" id="ARBA00023015"/>
    </source>
</evidence>
<keyword evidence="7" id="KW-0028">Amino-acid biosynthesis</keyword>
<dbReference type="GO" id="GO:0003700">
    <property type="term" value="F:DNA-binding transcription factor activity"/>
    <property type="evidence" value="ECO:0007669"/>
    <property type="project" value="UniProtKB-UniRule"/>
</dbReference>
<dbReference type="UniPathway" id="UPA00068"/>
<evidence type="ECO:0000313" key="12">
    <source>
        <dbReference type="Proteomes" id="UP000320776"/>
    </source>
</evidence>
<dbReference type="Gene3D" id="3.30.1360.40">
    <property type="match status" value="1"/>
</dbReference>
<dbReference type="EMBL" id="CP036259">
    <property type="protein sequence ID" value="QDR80793.1"/>
    <property type="molecule type" value="Genomic_DNA"/>
</dbReference>
<dbReference type="PRINTS" id="PR01467">
    <property type="entry name" value="ARGREPRESSOR"/>
</dbReference>
<dbReference type="AlphaFoldDB" id="A0A517DTW0"/>
<dbReference type="SUPFAM" id="SSF55252">
    <property type="entry name" value="C-terminal domain of arginine repressor"/>
    <property type="match status" value="1"/>
</dbReference>
<evidence type="ECO:0000259" key="10">
    <source>
        <dbReference type="Pfam" id="PF02863"/>
    </source>
</evidence>
<dbReference type="InterPro" id="IPR001669">
    <property type="entry name" value="Arg_repress"/>
</dbReference>
<reference evidence="11 12" key="1">
    <citation type="submission" date="2019-02" db="EMBL/GenBank/DDBJ databases">
        <title>Closed genome of Sporomusa termitida DSM 4440.</title>
        <authorList>
            <person name="Poehlein A."/>
            <person name="Daniel R."/>
        </authorList>
    </citation>
    <scope>NUCLEOTIDE SEQUENCE [LARGE SCALE GENOMIC DNA]</scope>
    <source>
        <strain evidence="11 12">DSM 4440</strain>
    </source>
</reference>
<dbReference type="NCBIfam" id="TIGR01529">
    <property type="entry name" value="argR_whole"/>
    <property type="match status" value="1"/>
</dbReference>
<keyword evidence="6 7" id="KW-0804">Transcription</keyword>
<evidence type="ECO:0000256" key="6">
    <source>
        <dbReference type="ARBA" id="ARBA00023163"/>
    </source>
</evidence>
<name>A0A517DTW0_9FIRM</name>
<sequence>MKALRHSKTKEIIDRYIIETQEDLAEALSKHGIDVTQATVSRDIKELMLIKVPTGDGRYRYAFPPEQNVIMSQARLERTFRDSIVAIDFSQNIVVLRTLPGTAQAVAYTIDYVKWPEIIGTVAGDDTIFVLVKPLEAVPQVIAKFRSLMGSGIGVV</sequence>
<evidence type="ECO:0000256" key="5">
    <source>
        <dbReference type="ARBA" id="ARBA00023125"/>
    </source>
</evidence>
<dbReference type="PANTHER" id="PTHR34471">
    <property type="entry name" value="ARGININE REPRESSOR"/>
    <property type="match status" value="1"/>
</dbReference>
<dbReference type="InterPro" id="IPR036390">
    <property type="entry name" value="WH_DNA-bd_sf"/>
</dbReference>
<dbReference type="SUPFAM" id="SSF46785">
    <property type="entry name" value="Winged helix' DNA-binding domain"/>
    <property type="match status" value="1"/>
</dbReference>
<dbReference type="GO" id="GO:0003677">
    <property type="term" value="F:DNA binding"/>
    <property type="evidence" value="ECO:0007669"/>
    <property type="project" value="UniProtKB-KW"/>
</dbReference>
<comment type="similarity">
    <text evidence="2 7">Belongs to the ArgR family.</text>
</comment>
<accession>A0A517DTW0</accession>
<dbReference type="Gene3D" id="1.10.10.10">
    <property type="entry name" value="Winged helix-like DNA-binding domain superfamily/Winged helix DNA-binding domain"/>
    <property type="match status" value="1"/>
</dbReference>
<comment type="subcellular location">
    <subcellularLocation>
        <location evidence="1 7">Cytoplasm</location>
    </subcellularLocation>
</comment>
<dbReference type="KEGG" id="sted:SPTER_21280"/>
<keyword evidence="4 7" id="KW-0805">Transcription regulation</keyword>
<dbReference type="InterPro" id="IPR036251">
    <property type="entry name" value="Arg_repress_C_sf"/>
</dbReference>
<keyword evidence="3 7" id="KW-0963">Cytoplasm</keyword>
<feature type="domain" description="Arginine repressor DNA-binding" evidence="9">
    <location>
        <begin position="2"/>
        <end position="68"/>
    </location>
</feature>
<dbReference type="OrthoDB" id="9807089at2"/>
<keyword evidence="12" id="KW-1185">Reference proteome</keyword>
<gene>
    <name evidence="7 11" type="primary">argR</name>
    <name evidence="11" type="ORF">SPTER_21280</name>
</gene>
<comment type="pathway">
    <text evidence="7">Amino-acid biosynthesis; L-arginine biosynthesis [regulation].</text>
</comment>
<dbReference type="GO" id="GO:0051259">
    <property type="term" value="P:protein complex oligomerization"/>
    <property type="evidence" value="ECO:0007669"/>
    <property type="project" value="InterPro"/>
</dbReference>
<dbReference type="Pfam" id="PF01316">
    <property type="entry name" value="Arg_repressor"/>
    <property type="match status" value="1"/>
</dbReference>
<dbReference type="Pfam" id="PF02863">
    <property type="entry name" value="Arg_repressor_C"/>
    <property type="match status" value="1"/>
</dbReference>
<protein>
    <recommendedName>
        <fullName evidence="7 8">Arginine repressor</fullName>
    </recommendedName>
</protein>
<evidence type="ECO:0000256" key="7">
    <source>
        <dbReference type="HAMAP-Rule" id="MF_00173"/>
    </source>
</evidence>